<dbReference type="CDD" id="cd04301">
    <property type="entry name" value="NAT_SF"/>
    <property type="match status" value="1"/>
</dbReference>
<evidence type="ECO:0000256" key="2">
    <source>
        <dbReference type="ARBA" id="ARBA00012888"/>
    </source>
</evidence>
<comment type="subunit">
    <text evidence="1 9">Homodimer.</text>
</comment>
<evidence type="ECO:0000313" key="11">
    <source>
        <dbReference type="EMBL" id="TCT38328.1"/>
    </source>
</evidence>
<comment type="catalytic activity">
    <reaction evidence="8 9">
        <text>kanamycin B + acetyl-CoA = N(6')-acetylkanamycin B + CoA + H(+)</text>
        <dbReference type="Rhea" id="RHEA:16449"/>
        <dbReference type="ChEBI" id="CHEBI:15378"/>
        <dbReference type="ChEBI" id="CHEBI:57287"/>
        <dbReference type="ChEBI" id="CHEBI:57288"/>
        <dbReference type="ChEBI" id="CHEBI:58390"/>
        <dbReference type="ChEBI" id="CHEBI:58549"/>
        <dbReference type="EC" id="2.3.1.82"/>
    </reaction>
</comment>
<comment type="caution">
    <text evidence="11">The sequence shown here is derived from an EMBL/GenBank/DDBJ whole genome shotgun (WGS) entry which is preliminary data.</text>
</comment>
<dbReference type="NCBIfam" id="NF043067">
    <property type="entry name" value="AAC_6p_group_E"/>
    <property type="match status" value="1"/>
</dbReference>
<evidence type="ECO:0000313" key="12">
    <source>
        <dbReference type="Proteomes" id="UP000295055"/>
    </source>
</evidence>
<dbReference type="EC" id="2.3.1.82" evidence="2 9"/>
<dbReference type="Pfam" id="PF00583">
    <property type="entry name" value="Acetyltransf_1"/>
    <property type="match status" value="1"/>
</dbReference>
<reference evidence="11 12" key="1">
    <citation type="submission" date="2019-03" db="EMBL/GenBank/DDBJ databases">
        <title>Genomic analyses of the natural microbiome of Caenorhabditis elegans.</title>
        <authorList>
            <person name="Samuel B."/>
        </authorList>
    </citation>
    <scope>NUCLEOTIDE SEQUENCE [LARGE SCALE GENOMIC DNA]</scope>
    <source>
        <strain evidence="11 12">JUb102</strain>
    </source>
</reference>
<name>A0A4R3NS28_9GAMM</name>
<evidence type="ECO:0000256" key="3">
    <source>
        <dbReference type="ARBA" id="ARBA00017677"/>
    </source>
</evidence>
<evidence type="ECO:0000256" key="5">
    <source>
        <dbReference type="ARBA" id="ARBA00023251"/>
    </source>
</evidence>
<dbReference type="GO" id="GO:0047663">
    <property type="term" value="F:aminoglycoside 6'-N-acetyltransferase activity"/>
    <property type="evidence" value="ECO:0007669"/>
    <property type="project" value="UniProtKB-EC"/>
</dbReference>
<evidence type="ECO:0000256" key="6">
    <source>
        <dbReference type="ARBA" id="ARBA00023315"/>
    </source>
</evidence>
<dbReference type="Gene3D" id="3.40.630.30">
    <property type="match status" value="1"/>
</dbReference>
<gene>
    <name evidence="11" type="ORF">EC835_101327</name>
</gene>
<dbReference type="InterPro" id="IPR016181">
    <property type="entry name" value="Acyl_CoA_acyltransferase"/>
</dbReference>
<proteinExistence type="predicted"/>
<feature type="domain" description="N-acetyltransferase" evidence="10">
    <location>
        <begin position="6"/>
        <end position="151"/>
    </location>
</feature>
<dbReference type="PIRSF" id="PIRSF000452">
    <property type="entry name" value="6-N-acetyltransf"/>
    <property type="match status" value="1"/>
</dbReference>
<dbReference type="PROSITE" id="PS51186">
    <property type="entry name" value="GNAT"/>
    <property type="match status" value="1"/>
</dbReference>
<evidence type="ECO:0000259" key="10">
    <source>
        <dbReference type="PROSITE" id="PS51186"/>
    </source>
</evidence>
<keyword evidence="6 9" id="KW-0012">Acyltransferase</keyword>
<sequence length="151" mass="17407">MLMNTLKILVLSQDNIEEWCKLRNSLWPNHLMDEHIRDGEKIIQSNDLISFLICDGKERFIGFSDASIRRDYVNGCNHSPVAYLEGIFILNEFRQLGLSSLLINEVEKWGKSKGCLELASDTSLDNHTSKKMHEKLGFTQTETVVFFKKNL</sequence>
<evidence type="ECO:0000256" key="4">
    <source>
        <dbReference type="ARBA" id="ARBA00022679"/>
    </source>
</evidence>
<evidence type="ECO:0000256" key="1">
    <source>
        <dbReference type="ARBA" id="ARBA00011738"/>
    </source>
</evidence>
<evidence type="ECO:0000256" key="8">
    <source>
        <dbReference type="ARBA" id="ARBA00048923"/>
    </source>
</evidence>
<dbReference type="InterPro" id="IPR000182">
    <property type="entry name" value="GNAT_dom"/>
</dbReference>
<organism evidence="11 12">
    <name type="scientific">Providencia alcalifaciens</name>
    <dbReference type="NCBI Taxonomy" id="126385"/>
    <lineage>
        <taxon>Bacteria</taxon>
        <taxon>Pseudomonadati</taxon>
        <taxon>Pseudomonadota</taxon>
        <taxon>Gammaproteobacteria</taxon>
        <taxon>Enterobacterales</taxon>
        <taxon>Morganellaceae</taxon>
        <taxon>Providencia</taxon>
    </lineage>
</organism>
<dbReference type="EMBL" id="SMAS01000001">
    <property type="protein sequence ID" value="TCT38328.1"/>
    <property type="molecule type" value="Genomic_DNA"/>
</dbReference>
<accession>A0A4R3NS28</accession>
<dbReference type="GO" id="GO:0046677">
    <property type="term" value="P:response to antibiotic"/>
    <property type="evidence" value="ECO:0007669"/>
    <property type="project" value="UniProtKB-KW"/>
</dbReference>
<dbReference type="Proteomes" id="UP000295055">
    <property type="component" value="Unassembled WGS sequence"/>
</dbReference>
<dbReference type="SUPFAM" id="SSF55729">
    <property type="entry name" value="Acyl-CoA N-acyltransferases (Nat)"/>
    <property type="match status" value="1"/>
</dbReference>
<dbReference type="AlphaFoldDB" id="A0A4R3NS28"/>
<comment type="function">
    <text evidence="9">Catalyzes the transfer of an acetyl group from acetyl-CoA to the 6'-amino group of aminoglycoside molecules conferring resistance to antibiotics containing the purpurosamine ring.</text>
</comment>
<protein>
    <recommendedName>
        <fullName evidence="3 9">Aminoglycoside N(6')-acetyltransferase type 1</fullName>
        <ecNumber evidence="2 9">2.3.1.82</ecNumber>
    </recommendedName>
    <alternativeName>
        <fullName evidence="7 9">Aminoglycoside resistance protein</fullName>
    </alternativeName>
</protein>
<keyword evidence="4 9" id="KW-0808">Transferase</keyword>
<keyword evidence="5 9" id="KW-0046">Antibiotic resistance</keyword>
<evidence type="ECO:0000256" key="9">
    <source>
        <dbReference type="PIRNR" id="PIRNR000452"/>
    </source>
</evidence>
<dbReference type="InterPro" id="IPR024170">
    <property type="entry name" value="Aminoglycoside_N6-AcTrfrase"/>
</dbReference>
<evidence type="ECO:0000256" key="7">
    <source>
        <dbReference type="ARBA" id="ARBA00029660"/>
    </source>
</evidence>